<evidence type="ECO:0000256" key="3">
    <source>
        <dbReference type="ARBA" id="ARBA00005740"/>
    </source>
</evidence>
<dbReference type="Pfam" id="PF00923">
    <property type="entry name" value="TAL_FSA"/>
    <property type="match status" value="1"/>
</dbReference>
<dbReference type="PATRIC" id="fig|54005.3.peg.1111"/>
<evidence type="ECO:0000313" key="10">
    <source>
        <dbReference type="EMBL" id="KXA29504.1"/>
    </source>
</evidence>
<comment type="catalytic activity">
    <reaction evidence="8 9">
        <text>D-sedoheptulose 7-phosphate + D-glyceraldehyde 3-phosphate = D-erythrose 4-phosphate + beta-D-fructose 6-phosphate</text>
        <dbReference type="Rhea" id="RHEA:17053"/>
        <dbReference type="ChEBI" id="CHEBI:16897"/>
        <dbReference type="ChEBI" id="CHEBI:57483"/>
        <dbReference type="ChEBI" id="CHEBI:57634"/>
        <dbReference type="ChEBI" id="CHEBI:59776"/>
        <dbReference type="EC" id="2.2.1.2"/>
    </reaction>
</comment>
<sequence>MKFFIDTANIEEIKEINSWGVLSGVTTNPSLIAKNGGVFEDVIEEITGIVDGDISAEVISTDLDGMLKEARELAKISKNIVIKIPMIEEGLKAVSILSKEGIRTNVTLIFSVSQALLAANAGATYVSPFMGRLDDIGESGLDLVADIAYIFKEYGYETQIIAASIRHINHVEDVAKTGADIGTIPYKIFKEMIKHELTDKGLEKFLEDFKNVKTKEK</sequence>
<evidence type="ECO:0000256" key="6">
    <source>
        <dbReference type="ARBA" id="ARBA00023126"/>
    </source>
</evidence>
<gene>
    <name evidence="9" type="primary">tal</name>
    <name evidence="10" type="ORF">HMPREF3229_01128</name>
</gene>
<dbReference type="InterPro" id="IPR004731">
    <property type="entry name" value="Transaldolase_3B/F6P_aldolase"/>
</dbReference>
<dbReference type="PANTHER" id="PTHR10683:SF36">
    <property type="entry name" value="TRANSALDOLASE"/>
    <property type="match status" value="1"/>
</dbReference>
<dbReference type="Gene3D" id="3.20.20.70">
    <property type="entry name" value="Aldolase class I"/>
    <property type="match status" value="1"/>
</dbReference>
<evidence type="ECO:0000313" key="11">
    <source>
        <dbReference type="Proteomes" id="UP000070174"/>
    </source>
</evidence>
<dbReference type="GO" id="GO:0016832">
    <property type="term" value="F:aldehyde-lyase activity"/>
    <property type="evidence" value="ECO:0007669"/>
    <property type="project" value="InterPro"/>
</dbReference>
<dbReference type="UniPathway" id="UPA00115">
    <property type="reaction ID" value="UER00414"/>
</dbReference>
<name>A0A133PLS1_9FIRM</name>
<comment type="similarity">
    <text evidence="3 9">Belongs to the transaldolase family. Type 3B subfamily.</text>
</comment>
<comment type="pathway">
    <text evidence="2 9">Carbohydrate degradation; pentose phosphate pathway; D-glyceraldehyde 3-phosphate and beta-D-fructose 6-phosphate from D-ribose 5-phosphate and D-xylulose 5-phosphate (non-oxidative stage): step 2/3.</text>
</comment>
<protein>
    <recommendedName>
        <fullName evidence="9">Probable transaldolase</fullName>
        <ecNumber evidence="9">2.2.1.2</ecNumber>
    </recommendedName>
</protein>
<dbReference type="CDD" id="cd00956">
    <property type="entry name" value="Transaldolase_FSA"/>
    <property type="match status" value="1"/>
</dbReference>
<dbReference type="InterPro" id="IPR033919">
    <property type="entry name" value="TSA/FSA_arc/bac"/>
</dbReference>
<keyword evidence="6 9" id="KW-0570">Pentose shunt</keyword>
<dbReference type="SUPFAM" id="SSF51569">
    <property type="entry name" value="Aldolase"/>
    <property type="match status" value="1"/>
</dbReference>
<dbReference type="AlphaFoldDB" id="A0A133PLS1"/>
<dbReference type="PROSITE" id="PS01054">
    <property type="entry name" value="TRANSALDOLASE_1"/>
    <property type="match status" value="1"/>
</dbReference>
<dbReference type="HAMAP" id="MF_00494">
    <property type="entry name" value="Transaldolase_3b"/>
    <property type="match status" value="1"/>
</dbReference>
<dbReference type="GO" id="GO:0005975">
    <property type="term" value="P:carbohydrate metabolic process"/>
    <property type="evidence" value="ECO:0007669"/>
    <property type="project" value="InterPro"/>
</dbReference>
<dbReference type="EMBL" id="LRQE01000034">
    <property type="protein sequence ID" value="KXA29504.1"/>
    <property type="molecule type" value="Genomic_DNA"/>
</dbReference>
<evidence type="ECO:0000256" key="4">
    <source>
        <dbReference type="ARBA" id="ARBA00022490"/>
    </source>
</evidence>
<dbReference type="InterPro" id="IPR001585">
    <property type="entry name" value="TAL/FSA"/>
</dbReference>
<evidence type="ECO:0000256" key="2">
    <source>
        <dbReference type="ARBA" id="ARBA00004857"/>
    </source>
</evidence>
<dbReference type="InterPro" id="IPR013785">
    <property type="entry name" value="Aldolase_TIM"/>
</dbReference>
<proteinExistence type="inferred from homology"/>
<dbReference type="NCBIfam" id="TIGR00875">
    <property type="entry name" value="fsa_talC_mipB"/>
    <property type="match status" value="1"/>
</dbReference>
<dbReference type="PANTHER" id="PTHR10683">
    <property type="entry name" value="TRANSALDOLASE"/>
    <property type="match status" value="1"/>
</dbReference>
<comment type="function">
    <text evidence="9">Transaldolase is important for the balance of metabolites in the pentose-phosphate pathway.</text>
</comment>
<dbReference type="FunFam" id="3.20.20.70:FF:000018">
    <property type="entry name" value="Probable transaldolase"/>
    <property type="match status" value="1"/>
</dbReference>
<dbReference type="EC" id="2.2.1.2" evidence="9"/>
<accession>A0A133PLS1</accession>
<evidence type="ECO:0000256" key="1">
    <source>
        <dbReference type="ARBA" id="ARBA00004496"/>
    </source>
</evidence>
<dbReference type="GO" id="GO:0006098">
    <property type="term" value="P:pentose-phosphate shunt"/>
    <property type="evidence" value="ECO:0007669"/>
    <property type="project" value="UniProtKB-UniRule"/>
</dbReference>
<comment type="caution">
    <text evidence="10">The sequence shown here is derived from an EMBL/GenBank/DDBJ whole genome shotgun (WGS) entry which is preliminary data.</text>
</comment>
<dbReference type="GO" id="GO:0004801">
    <property type="term" value="F:transaldolase activity"/>
    <property type="evidence" value="ECO:0007669"/>
    <property type="project" value="UniProtKB-UniRule"/>
</dbReference>
<evidence type="ECO:0000256" key="5">
    <source>
        <dbReference type="ARBA" id="ARBA00022679"/>
    </source>
</evidence>
<dbReference type="GO" id="GO:0005737">
    <property type="term" value="C:cytoplasm"/>
    <property type="evidence" value="ECO:0007669"/>
    <property type="project" value="UniProtKB-SubCell"/>
</dbReference>
<keyword evidence="5 9" id="KW-0808">Transferase</keyword>
<keyword evidence="4 9" id="KW-0963">Cytoplasm</keyword>
<dbReference type="InterPro" id="IPR022999">
    <property type="entry name" value="Transaldolase_3B"/>
</dbReference>
<comment type="subcellular location">
    <subcellularLocation>
        <location evidence="1 9">Cytoplasm</location>
    </subcellularLocation>
</comment>
<evidence type="ECO:0000256" key="7">
    <source>
        <dbReference type="ARBA" id="ARBA00023270"/>
    </source>
</evidence>
<dbReference type="InterPro" id="IPR018225">
    <property type="entry name" value="Transaldolase_AS"/>
</dbReference>
<dbReference type="RefSeq" id="WP_060800224.1">
    <property type="nucleotide sequence ID" value="NZ_KQ957101.1"/>
</dbReference>
<evidence type="ECO:0000256" key="8">
    <source>
        <dbReference type="ARBA" id="ARBA00048810"/>
    </source>
</evidence>
<feature type="active site" description="Schiff-base intermediate with substrate" evidence="9">
    <location>
        <position position="83"/>
    </location>
</feature>
<dbReference type="Proteomes" id="UP000070174">
    <property type="component" value="Unassembled WGS sequence"/>
</dbReference>
<reference evidence="10 11" key="1">
    <citation type="submission" date="2016-01" db="EMBL/GenBank/DDBJ databases">
        <authorList>
            <person name="Oliw E.H."/>
        </authorList>
    </citation>
    <scope>NUCLEOTIDE SEQUENCE [LARGE SCALE GENOMIC DNA]</scope>
    <source>
        <strain evidence="10 11">CMW7756A</strain>
    </source>
</reference>
<keyword evidence="7 9" id="KW-0704">Schiff base</keyword>
<organism evidence="10">
    <name type="scientific">Peptoniphilus harei</name>
    <dbReference type="NCBI Taxonomy" id="54005"/>
    <lineage>
        <taxon>Bacteria</taxon>
        <taxon>Bacillati</taxon>
        <taxon>Bacillota</taxon>
        <taxon>Tissierellia</taxon>
        <taxon>Tissierellales</taxon>
        <taxon>Peptoniphilaceae</taxon>
        <taxon>Peptoniphilus</taxon>
    </lineage>
</organism>
<evidence type="ECO:0000256" key="9">
    <source>
        <dbReference type="HAMAP-Rule" id="MF_00494"/>
    </source>
</evidence>